<dbReference type="RefSeq" id="XP_016217205.1">
    <property type="nucleotide sequence ID" value="XM_016355189.1"/>
</dbReference>
<keyword evidence="7" id="KW-0808">Transferase</keyword>
<dbReference type="OrthoDB" id="424551at2759"/>
<dbReference type="CDD" id="cd04301">
    <property type="entry name" value="NAT_SF"/>
    <property type="match status" value="1"/>
</dbReference>
<evidence type="ECO:0000256" key="10">
    <source>
        <dbReference type="ARBA" id="ARBA00047821"/>
    </source>
</evidence>
<dbReference type="STRING" id="253628.A0A0D1XX05"/>
<keyword evidence="6" id="KW-0963">Cytoplasm</keyword>
<reference evidence="13 14" key="1">
    <citation type="submission" date="2015-01" db="EMBL/GenBank/DDBJ databases">
        <title>The Genome Sequence of Ochroconis gallopava CBS43764.</title>
        <authorList>
            <consortium name="The Broad Institute Genomics Platform"/>
            <person name="Cuomo C."/>
            <person name="de Hoog S."/>
            <person name="Gorbushina A."/>
            <person name="Stielow B."/>
            <person name="Teixiera M."/>
            <person name="Abouelleil A."/>
            <person name="Chapman S.B."/>
            <person name="Priest M."/>
            <person name="Young S.K."/>
            <person name="Wortman J."/>
            <person name="Nusbaum C."/>
            <person name="Birren B."/>
        </authorList>
    </citation>
    <scope>NUCLEOTIDE SEQUENCE [LARGE SCALE GENOMIC DNA]</scope>
    <source>
        <strain evidence="13 14">CBS 43764</strain>
    </source>
</reference>
<feature type="domain" description="N-acetyltransferase" evidence="12">
    <location>
        <begin position="50"/>
        <end position="215"/>
    </location>
</feature>
<comment type="catalytic activity">
    <reaction evidence="10">
        <text>N-terminal L-seryl-[histone H2A] + acetyl-CoA = N-terminal N(alpha)-acetyl-L-seryl-[histone H2A] + CoA + H(+)</text>
        <dbReference type="Rhea" id="RHEA:50600"/>
        <dbReference type="Rhea" id="RHEA-COMP:12742"/>
        <dbReference type="Rhea" id="RHEA-COMP:12744"/>
        <dbReference type="ChEBI" id="CHEBI:15378"/>
        <dbReference type="ChEBI" id="CHEBI:57287"/>
        <dbReference type="ChEBI" id="CHEBI:57288"/>
        <dbReference type="ChEBI" id="CHEBI:64738"/>
        <dbReference type="ChEBI" id="CHEBI:83690"/>
        <dbReference type="EC" id="2.3.1.257"/>
    </reaction>
</comment>
<dbReference type="InterPro" id="IPR000182">
    <property type="entry name" value="GNAT_dom"/>
</dbReference>
<evidence type="ECO:0000313" key="14">
    <source>
        <dbReference type="Proteomes" id="UP000053259"/>
    </source>
</evidence>
<dbReference type="Gene3D" id="3.40.630.30">
    <property type="match status" value="1"/>
</dbReference>
<accession>A0A0D1XX05</accession>
<dbReference type="GO" id="GO:0010485">
    <property type="term" value="F:histone H4 acetyltransferase activity"/>
    <property type="evidence" value="ECO:0007669"/>
    <property type="project" value="InterPro"/>
</dbReference>
<dbReference type="EMBL" id="KN847533">
    <property type="protein sequence ID" value="KIW07336.1"/>
    <property type="molecule type" value="Genomic_DNA"/>
</dbReference>
<dbReference type="FunCoup" id="A0A0D1XX05">
    <property type="interactions" value="103"/>
</dbReference>
<dbReference type="PANTHER" id="PTHR20531:SF1">
    <property type="entry name" value="N-ALPHA-ACETYLTRANSFERASE 40"/>
    <property type="match status" value="1"/>
</dbReference>
<evidence type="ECO:0000256" key="7">
    <source>
        <dbReference type="ARBA" id="ARBA00022679"/>
    </source>
</evidence>
<dbReference type="InterPro" id="IPR016181">
    <property type="entry name" value="Acyl_CoA_acyltransferase"/>
</dbReference>
<comment type="subcellular location">
    <subcellularLocation>
        <location evidence="2">Cytoplasm</location>
    </subcellularLocation>
    <subcellularLocation>
        <location evidence="1">Nucleus</location>
    </subcellularLocation>
</comment>
<gene>
    <name evidence="13" type="ORF">PV09_02185</name>
</gene>
<dbReference type="InParanoid" id="A0A0D1XX05"/>
<organism evidence="13 14">
    <name type="scientific">Verruconis gallopava</name>
    <dbReference type="NCBI Taxonomy" id="253628"/>
    <lineage>
        <taxon>Eukaryota</taxon>
        <taxon>Fungi</taxon>
        <taxon>Dikarya</taxon>
        <taxon>Ascomycota</taxon>
        <taxon>Pezizomycotina</taxon>
        <taxon>Dothideomycetes</taxon>
        <taxon>Pleosporomycetidae</taxon>
        <taxon>Venturiales</taxon>
        <taxon>Sympoventuriaceae</taxon>
        <taxon>Verruconis</taxon>
    </lineage>
</organism>
<dbReference type="GO" id="GO:0043998">
    <property type="term" value="F:histone H2A acetyltransferase activity"/>
    <property type="evidence" value="ECO:0007669"/>
    <property type="project" value="InterPro"/>
</dbReference>
<dbReference type="GO" id="GO:0005634">
    <property type="term" value="C:nucleus"/>
    <property type="evidence" value="ECO:0007669"/>
    <property type="project" value="UniProtKB-SubCell"/>
</dbReference>
<dbReference type="HOGENOM" id="CLU_051699_2_1_1"/>
<evidence type="ECO:0000256" key="9">
    <source>
        <dbReference type="ARBA" id="ARBA00023315"/>
    </source>
</evidence>
<evidence type="ECO:0000256" key="3">
    <source>
        <dbReference type="ARBA" id="ARBA00008870"/>
    </source>
</evidence>
<evidence type="ECO:0000256" key="6">
    <source>
        <dbReference type="ARBA" id="ARBA00022490"/>
    </source>
</evidence>
<name>A0A0D1XX05_9PEZI</name>
<keyword evidence="14" id="KW-1185">Reference proteome</keyword>
<evidence type="ECO:0000256" key="11">
    <source>
        <dbReference type="ARBA" id="ARBA00049524"/>
    </source>
</evidence>
<dbReference type="VEuPathDB" id="FungiDB:PV09_02185"/>
<dbReference type="InterPro" id="IPR039949">
    <property type="entry name" value="NAA40"/>
</dbReference>
<keyword evidence="9" id="KW-0012">Acyltransferase</keyword>
<evidence type="ECO:0000256" key="4">
    <source>
        <dbReference type="ARBA" id="ARBA00012950"/>
    </source>
</evidence>
<dbReference type="Proteomes" id="UP000053259">
    <property type="component" value="Unassembled WGS sequence"/>
</dbReference>
<dbReference type="PROSITE" id="PS51186">
    <property type="entry name" value="GNAT"/>
    <property type="match status" value="1"/>
</dbReference>
<evidence type="ECO:0000313" key="13">
    <source>
        <dbReference type="EMBL" id="KIW07336.1"/>
    </source>
</evidence>
<comment type="catalytic activity">
    <reaction evidence="11">
        <text>N-terminal L-seryl-[histone H4] + acetyl-CoA = N-terminal N(alpha)-acetyl-L-seryl-[histone H4] + CoA + H(+)</text>
        <dbReference type="Rhea" id="RHEA:50596"/>
        <dbReference type="Rhea" id="RHEA-COMP:12740"/>
        <dbReference type="Rhea" id="RHEA-COMP:12743"/>
        <dbReference type="ChEBI" id="CHEBI:15378"/>
        <dbReference type="ChEBI" id="CHEBI:57287"/>
        <dbReference type="ChEBI" id="CHEBI:57288"/>
        <dbReference type="ChEBI" id="CHEBI:64738"/>
        <dbReference type="ChEBI" id="CHEBI:83690"/>
        <dbReference type="EC" id="2.3.1.257"/>
    </reaction>
</comment>
<dbReference type="GO" id="GO:1990189">
    <property type="term" value="F:protein N-terminal-serine acetyltransferase activity"/>
    <property type="evidence" value="ECO:0007669"/>
    <property type="project" value="UniProtKB-EC"/>
</dbReference>
<evidence type="ECO:0000256" key="8">
    <source>
        <dbReference type="ARBA" id="ARBA00023242"/>
    </source>
</evidence>
<dbReference type="GeneID" id="27310158"/>
<keyword evidence="8" id="KW-0539">Nucleus</keyword>
<dbReference type="AlphaFoldDB" id="A0A0D1XX05"/>
<evidence type="ECO:0000256" key="2">
    <source>
        <dbReference type="ARBA" id="ARBA00004496"/>
    </source>
</evidence>
<comment type="similarity">
    <text evidence="3">Belongs to the acetyltransferase family. NAA40 subfamily.</text>
</comment>
<dbReference type="EC" id="2.3.1.257" evidence="4"/>
<dbReference type="GO" id="GO:0005737">
    <property type="term" value="C:cytoplasm"/>
    <property type="evidence" value="ECO:0007669"/>
    <property type="project" value="UniProtKB-SubCell"/>
</dbReference>
<evidence type="ECO:0000256" key="1">
    <source>
        <dbReference type="ARBA" id="ARBA00004123"/>
    </source>
</evidence>
<evidence type="ECO:0000259" key="12">
    <source>
        <dbReference type="PROSITE" id="PS51186"/>
    </source>
</evidence>
<sequence>MPSRRSNAKDTESFLSALNALDEAAFAKYLPSSSELKSKDGSKTYVWTFHLSSNLNDDDLEACFSLVEETSSADYQAASQGWNPDHKRSEMRERDMRYILVHRSGKEGHNSVLAFTSFMLTPEDDQPVIYIYEIHLSPELRGTGIGKALMEMVASIGRKVGVSMSMLTVFTTNQHAEAFYRRLGYTEDDSSPRDRKLRGGKIKRPEYLILSKNLREQANATTKRIKT</sequence>
<protein>
    <recommendedName>
        <fullName evidence="5">N-alpha-acetyltransferase 40</fullName>
        <ecNumber evidence="4">2.3.1.257</ecNumber>
    </recommendedName>
</protein>
<proteinExistence type="inferred from homology"/>
<dbReference type="PANTHER" id="PTHR20531">
    <property type="entry name" value="N-ALPHA-ACETYLTRANSFERASE 40"/>
    <property type="match status" value="1"/>
</dbReference>
<evidence type="ECO:0000256" key="5">
    <source>
        <dbReference type="ARBA" id="ARBA00015043"/>
    </source>
</evidence>
<dbReference type="SUPFAM" id="SSF55729">
    <property type="entry name" value="Acyl-CoA N-acyltransferases (Nat)"/>
    <property type="match status" value="1"/>
</dbReference>
<dbReference type="Pfam" id="PF00583">
    <property type="entry name" value="Acetyltransf_1"/>
    <property type="match status" value="1"/>
</dbReference>